<evidence type="ECO:0000313" key="1">
    <source>
        <dbReference type="EMBL" id="CBY92931.1"/>
    </source>
</evidence>
<protein>
    <submittedName>
        <fullName evidence="1">Uncharacterized protein</fullName>
    </submittedName>
</protein>
<accession>E8ZIG0</accession>
<dbReference type="HOGENOM" id="CLU_098620_0_0_14"/>
<proteinExistence type="predicted"/>
<evidence type="ECO:0000313" key="2">
    <source>
        <dbReference type="Proteomes" id="UP000008637"/>
    </source>
</evidence>
<dbReference type="EMBL" id="FR773153">
    <property type="protein sequence ID" value="CBY92931.1"/>
    <property type="molecule type" value="Genomic_DNA"/>
</dbReference>
<reference evidence="1 2" key="1">
    <citation type="journal article" date="2011" name="J. Bacteriol.">
        <title>Complete genome sequence of Mycoplasma haemofelis, a hemotropic mycoplasma.</title>
        <authorList>
            <person name="Barker E.N."/>
            <person name="Helps C.R."/>
            <person name="Peters I.R."/>
            <person name="Darby A.C."/>
            <person name="Radford A.D."/>
            <person name="Tasker S."/>
        </authorList>
    </citation>
    <scope>NUCLEOTIDE SEQUENCE [LARGE SCALE GENOMIC DNA]</scope>
    <source>
        <strain evidence="1 2">Langford 1</strain>
    </source>
</reference>
<sequence length="232" mass="26646">MDTKALGLLGSLGAAATGGGIYWAVKDSTKPISQLLSSEKALLLIAHDSDEKWNAAWKNYRDAHKEGGDINYKAHDKWGIKGWENKRAVDTAPPEFKEECKRQSQLEVYGKDDQKYKDVKAWCTRPKKISELLSWEGERVLLNETGDEEAWGKSWGEYRKRHEKSRQDSSVTYEDSDELSVSQWQTKRSEEQVPQEYKQSCKTKSGEYINIEQATEDPTFAKVKKWCTKPKF</sequence>
<dbReference type="KEGG" id="mha:HF1_09230"/>
<name>E8ZIG0_MYCHL</name>
<gene>
    <name evidence="1" type="ordered locus">HF1_09230</name>
</gene>
<dbReference type="OrthoDB" id="9823348at2"/>
<dbReference type="AlphaFoldDB" id="E8ZIG0"/>
<dbReference type="Proteomes" id="UP000008637">
    <property type="component" value="Chromosome"/>
</dbReference>
<organism evidence="1 2">
    <name type="scientific">Mycoplasma haemofelis (strain Langford 1)</name>
    <name type="common">Haemobartonella felis</name>
    <dbReference type="NCBI Taxonomy" id="941640"/>
    <lineage>
        <taxon>Bacteria</taxon>
        <taxon>Bacillati</taxon>
        <taxon>Mycoplasmatota</taxon>
        <taxon>Mollicutes</taxon>
        <taxon>Mycoplasmataceae</taxon>
        <taxon>Mycoplasma</taxon>
    </lineage>
</organism>
<keyword evidence="2" id="KW-1185">Reference proteome</keyword>